<dbReference type="RefSeq" id="WP_183625207.1">
    <property type="nucleotide sequence ID" value="NZ_JACHWJ010000003.1"/>
</dbReference>
<protein>
    <submittedName>
        <fullName evidence="1">Uncharacterized protein</fullName>
    </submittedName>
</protein>
<sequence length="210" mass="22547">MNDNNTWRLPEPAGAAIGLPTAEEIVVSVGEYLGTLPYSAPEEAFETVATFMRAGSLIRLGPGTAEILAHCRVVRTGAEIVALLESERSVATHADWMQLVEAGLVRSGSPETVADWLDDCVVRPSGRSRGLKGEGLGIERGDGQVFAVSGVYYWFWLYARTGQSIREVRRFLTQQAHVDAASDADVAGTVLHMLLHGLGRLDLSADAPAT</sequence>
<reference evidence="1 2" key="1">
    <citation type="submission" date="2020-08" db="EMBL/GenBank/DDBJ databases">
        <title>Sequencing the genomes of 1000 actinobacteria strains.</title>
        <authorList>
            <person name="Klenk H.-P."/>
        </authorList>
    </citation>
    <scope>NUCLEOTIDE SEQUENCE [LARGE SCALE GENOMIC DNA]</scope>
    <source>
        <strain evidence="1 2">DSM 20419</strain>
    </source>
</reference>
<dbReference type="Proteomes" id="UP000545286">
    <property type="component" value="Unassembled WGS sequence"/>
</dbReference>
<keyword evidence="2" id="KW-1185">Reference proteome</keyword>
<name>A0A7W4UPG9_9MICO</name>
<gene>
    <name evidence="1" type="ORF">FHX72_002384</name>
</gene>
<comment type="caution">
    <text evidence="1">The sequence shown here is derived from an EMBL/GenBank/DDBJ whole genome shotgun (WGS) entry which is preliminary data.</text>
</comment>
<proteinExistence type="predicted"/>
<dbReference type="EMBL" id="JACHWJ010000003">
    <property type="protein sequence ID" value="MBB2958239.1"/>
    <property type="molecule type" value="Genomic_DNA"/>
</dbReference>
<evidence type="ECO:0000313" key="2">
    <source>
        <dbReference type="Proteomes" id="UP000545286"/>
    </source>
</evidence>
<evidence type="ECO:0000313" key="1">
    <source>
        <dbReference type="EMBL" id="MBB2958239.1"/>
    </source>
</evidence>
<accession>A0A7W4UPG9</accession>
<dbReference type="AlphaFoldDB" id="A0A7W4UPG9"/>
<organism evidence="1 2">
    <name type="scientific">Pseudoclavibacter helvolus</name>
    <dbReference type="NCBI Taxonomy" id="255205"/>
    <lineage>
        <taxon>Bacteria</taxon>
        <taxon>Bacillati</taxon>
        <taxon>Actinomycetota</taxon>
        <taxon>Actinomycetes</taxon>
        <taxon>Micrococcales</taxon>
        <taxon>Microbacteriaceae</taxon>
        <taxon>Pseudoclavibacter</taxon>
    </lineage>
</organism>